<evidence type="ECO:0000256" key="4">
    <source>
        <dbReference type="ARBA" id="ARBA00016244"/>
    </source>
</evidence>
<dbReference type="InterPro" id="IPR002371">
    <property type="entry name" value="FlgK"/>
</dbReference>
<feature type="domain" description="Flagellar hook-associated protein FlgK helical" evidence="8">
    <location>
        <begin position="89"/>
        <end position="312"/>
    </location>
</feature>
<evidence type="ECO:0000256" key="5">
    <source>
        <dbReference type="ARBA" id="ARBA00022525"/>
    </source>
</evidence>
<dbReference type="Proteomes" id="UP000266649">
    <property type="component" value="Unassembled WGS sequence"/>
</dbReference>
<dbReference type="GO" id="GO:0005198">
    <property type="term" value="F:structural molecule activity"/>
    <property type="evidence" value="ECO:0007669"/>
    <property type="project" value="InterPro"/>
</dbReference>
<comment type="similarity">
    <text evidence="3">Belongs to the flagella basal body rod proteins family.</text>
</comment>
<keyword evidence="6" id="KW-0975">Bacterial flagellum</keyword>
<evidence type="ECO:0000259" key="7">
    <source>
        <dbReference type="Pfam" id="PF06429"/>
    </source>
</evidence>
<dbReference type="Pfam" id="PF22638">
    <property type="entry name" value="FlgK_D1"/>
    <property type="match status" value="1"/>
</dbReference>
<proteinExistence type="inferred from homology"/>
<dbReference type="PANTHER" id="PTHR30033:SF1">
    <property type="entry name" value="FLAGELLAR HOOK-ASSOCIATED PROTEIN 1"/>
    <property type="match status" value="1"/>
</dbReference>
<dbReference type="InterPro" id="IPR053927">
    <property type="entry name" value="FlgK_helical"/>
</dbReference>
<accession>A0A398BUI0</accession>
<evidence type="ECO:0000256" key="1">
    <source>
        <dbReference type="ARBA" id="ARBA00004365"/>
    </source>
</evidence>
<sequence length="477" mass="48540">MSLSSAMNAALSGLTVSARMAELVSSNVANAMTPGYVRRTAELAARELGGQGQGVRLAAVLRNTDTHLLTERRTAEAAEAGTEALANFLSRVEQAIGTAGSATSLSARVDTLDAALLAAASRPESDVRLGSAVEAATALAAHLGAASATIQAARSDADTRIAAQVERLNDGLAQIADLNTRIQISVIAGQDTSALFDLRQQQIDAVAELVPIREVARADGAIALFTPGGASLVEGKGSVFAFTSHPVITAGMTQDGGALSGLTLNGRMITTGADSLIGGGSLSAQFAIRDDLAPTAQARLDGLARDLIQRFSGLDDTLPTDAPGLFTDGQTAFSGDETGLAARLAVNGALDGATWRLRDGLGATTLGPAGDASRIIALQGAMTTALPADSAALPGGSRSLALRVSDLGSASAAERLSADTAQSFASARATALNEQELAGGVDTDQEMQSLLAIENAWSANARVLQVLDDLLARLMEI</sequence>
<protein>
    <recommendedName>
        <fullName evidence="4">Flagellar hook-associated protein 1</fullName>
    </recommendedName>
</protein>
<dbReference type="EMBL" id="QXXQ01000010">
    <property type="protein sequence ID" value="RID90866.1"/>
    <property type="molecule type" value="Genomic_DNA"/>
</dbReference>
<evidence type="ECO:0000256" key="2">
    <source>
        <dbReference type="ARBA" id="ARBA00004613"/>
    </source>
</evidence>
<dbReference type="GO" id="GO:0009424">
    <property type="term" value="C:bacterial-type flagellum hook"/>
    <property type="evidence" value="ECO:0007669"/>
    <property type="project" value="InterPro"/>
</dbReference>
<comment type="subcellular location">
    <subcellularLocation>
        <location evidence="1">Bacterial flagellum</location>
    </subcellularLocation>
    <subcellularLocation>
        <location evidence="2">Secreted</location>
    </subcellularLocation>
</comment>
<gene>
    <name evidence="9" type="primary">flgK</name>
    <name evidence="9" type="ORF">D2N39_16365</name>
</gene>
<dbReference type="InterPro" id="IPR010930">
    <property type="entry name" value="Flg_bb/hook_C_dom"/>
</dbReference>
<organism evidence="9 10">
    <name type="scientific">Gemmobacter lutimaris</name>
    <dbReference type="NCBI Taxonomy" id="2306023"/>
    <lineage>
        <taxon>Bacteria</taxon>
        <taxon>Pseudomonadati</taxon>
        <taxon>Pseudomonadota</taxon>
        <taxon>Alphaproteobacteria</taxon>
        <taxon>Rhodobacterales</taxon>
        <taxon>Paracoccaceae</taxon>
        <taxon>Gemmobacter</taxon>
    </lineage>
</organism>
<keyword evidence="9" id="KW-0966">Cell projection</keyword>
<name>A0A398BUI0_9RHOB</name>
<dbReference type="NCBIfam" id="TIGR02492">
    <property type="entry name" value="flgK_ends"/>
    <property type="match status" value="1"/>
</dbReference>
<comment type="caution">
    <text evidence="9">The sequence shown here is derived from an EMBL/GenBank/DDBJ whole genome shotgun (WGS) entry which is preliminary data.</text>
</comment>
<evidence type="ECO:0000256" key="3">
    <source>
        <dbReference type="ARBA" id="ARBA00009677"/>
    </source>
</evidence>
<reference evidence="9 10" key="1">
    <citation type="submission" date="2018-09" db="EMBL/GenBank/DDBJ databases">
        <title>Gemmobacter lutimaris sp. nov., a marine bacterium isolated from tidal flat.</title>
        <authorList>
            <person name="Lee D.W."/>
            <person name="Yoo Y."/>
            <person name="Kim J.-J."/>
            <person name="Kim B.S."/>
        </authorList>
    </citation>
    <scope>NUCLEOTIDE SEQUENCE [LARGE SCALE GENOMIC DNA]</scope>
    <source>
        <strain evidence="9 10">YJ-T1-11</strain>
    </source>
</reference>
<evidence type="ECO:0000313" key="9">
    <source>
        <dbReference type="EMBL" id="RID90866.1"/>
    </source>
</evidence>
<dbReference type="PANTHER" id="PTHR30033">
    <property type="entry name" value="FLAGELLAR HOOK-ASSOCIATED PROTEIN 1"/>
    <property type="match status" value="1"/>
</dbReference>
<evidence type="ECO:0000259" key="8">
    <source>
        <dbReference type="Pfam" id="PF22638"/>
    </source>
</evidence>
<dbReference type="RefSeq" id="WP_119135855.1">
    <property type="nucleotide sequence ID" value="NZ_QXXQ01000010.1"/>
</dbReference>
<dbReference type="OrthoDB" id="7181295at2"/>
<keyword evidence="9" id="KW-0282">Flagellum</keyword>
<keyword evidence="10" id="KW-1185">Reference proteome</keyword>
<feature type="domain" description="Flagellar basal-body/hook protein C-terminal" evidence="7">
    <location>
        <begin position="440"/>
        <end position="475"/>
    </location>
</feature>
<dbReference type="GO" id="GO:0005576">
    <property type="term" value="C:extracellular region"/>
    <property type="evidence" value="ECO:0007669"/>
    <property type="project" value="UniProtKB-SubCell"/>
</dbReference>
<evidence type="ECO:0000256" key="6">
    <source>
        <dbReference type="ARBA" id="ARBA00023143"/>
    </source>
</evidence>
<dbReference type="Pfam" id="PF06429">
    <property type="entry name" value="Flg_bbr_C"/>
    <property type="match status" value="1"/>
</dbReference>
<dbReference type="GO" id="GO:0044780">
    <property type="term" value="P:bacterial-type flagellum assembly"/>
    <property type="evidence" value="ECO:0007669"/>
    <property type="project" value="InterPro"/>
</dbReference>
<keyword evidence="9" id="KW-0969">Cilium</keyword>
<keyword evidence="5" id="KW-0964">Secreted</keyword>
<evidence type="ECO:0000313" key="10">
    <source>
        <dbReference type="Proteomes" id="UP000266649"/>
    </source>
</evidence>
<dbReference type="AlphaFoldDB" id="A0A398BUI0"/>